<dbReference type="PROSITE" id="PS51750">
    <property type="entry name" value="BRO_N"/>
    <property type="match status" value="1"/>
</dbReference>
<keyword evidence="3" id="KW-1185">Reference proteome</keyword>
<dbReference type="Proteomes" id="UP000548726">
    <property type="component" value="Unassembled WGS sequence"/>
</dbReference>
<organism evidence="2 3">
    <name type="scientific">Acetobacter persici</name>
    <dbReference type="NCBI Taxonomy" id="1076596"/>
    <lineage>
        <taxon>Bacteria</taxon>
        <taxon>Pseudomonadati</taxon>
        <taxon>Pseudomonadota</taxon>
        <taxon>Alphaproteobacteria</taxon>
        <taxon>Acetobacterales</taxon>
        <taxon>Acetobacteraceae</taxon>
        <taxon>Acetobacter</taxon>
    </lineage>
</organism>
<dbReference type="RefSeq" id="WP_086655161.1">
    <property type="nucleotide sequence ID" value="NZ_BLJP01000001.1"/>
</dbReference>
<evidence type="ECO:0000259" key="1">
    <source>
        <dbReference type="PROSITE" id="PS51750"/>
    </source>
</evidence>
<dbReference type="AlphaFoldDB" id="A0A6V8I4X5"/>
<sequence length="241" mass="26910">MSTVIPFSFEEHAVRVLTREGEPWFVLADVCSVLEHSNPTSAARRLDDDEKITLNISEGNRGNPNTTIINESGLYNLIFTSRKAEAKRFRKWVTAEVLPSIRKTGSYALPTSKAEWFSRFARVLCLWDAVGEAAAYQEWQNCGLPFPMPRKQGVRILMEATLDMPVLDPGPDRPPSTAKIIASRHNGALGGRPRKGETPIEARRRKLHMVDSEVIPAPDGQNATVITYATHPEQQERFSGV</sequence>
<dbReference type="EMBL" id="BLJP01000001">
    <property type="protein sequence ID" value="GFE92600.1"/>
    <property type="molecule type" value="Genomic_DNA"/>
</dbReference>
<dbReference type="Pfam" id="PF02498">
    <property type="entry name" value="Bro-N"/>
    <property type="match status" value="1"/>
</dbReference>
<evidence type="ECO:0000313" key="3">
    <source>
        <dbReference type="Proteomes" id="UP000548726"/>
    </source>
</evidence>
<gene>
    <name evidence="2" type="ORF">DmAi_06590</name>
</gene>
<proteinExistence type="predicted"/>
<dbReference type="PANTHER" id="PTHR36180:SF2">
    <property type="entry name" value="BRO FAMILY PROTEIN"/>
    <property type="match status" value="1"/>
</dbReference>
<evidence type="ECO:0000313" key="2">
    <source>
        <dbReference type="EMBL" id="GFE92600.1"/>
    </source>
</evidence>
<dbReference type="OrthoDB" id="9808959at2"/>
<dbReference type="PANTHER" id="PTHR36180">
    <property type="entry name" value="DNA-BINDING PROTEIN-RELATED-RELATED"/>
    <property type="match status" value="1"/>
</dbReference>
<dbReference type="SMART" id="SM01040">
    <property type="entry name" value="Bro-N"/>
    <property type="match status" value="1"/>
</dbReference>
<feature type="domain" description="Bro-N" evidence="1">
    <location>
        <begin position="1"/>
        <end position="105"/>
    </location>
</feature>
<protein>
    <recommendedName>
        <fullName evidence="1">Bro-N domain-containing protein</fullName>
    </recommendedName>
</protein>
<accession>A0A6V8I4X5</accession>
<comment type="caution">
    <text evidence="2">The sequence shown here is derived from an EMBL/GenBank/DDBJ whole genome shotgun (WGS) entry which is preliminary data.</text>
</comment>
<reference evidence="2 3" key="1">
    <citation type="journal article" date="2020" name="Cell Rep.">
        <title>Local necrotic cells trigger systemic immune activation via gut microbiome dysbiosis in Drosophila.</title>
        <authorList>
            <person name="Kosakamoto H."/>
            <person name="Yamauchi T."/>
            <person name="Akuzawa-Tokita Y."/>
            <person name="Nishimura K."/>
            <person name="Soga T."/>
            <person name="Murakami T."/>
            <person name="Mori H."/>
            <person name="Yamamoto K."/>
            <person name="Miyazaki R."/>
            <person name="Koto A."/>
            <person name="Miura M."/>
            <person name="Obata F."/>
        </authorList>
    </citation>
    <scope>NUCLEOTIDE SEQUENCE [LARGE SCALE GENOMIC DNA]</scope>
    <source>
        <strain evidence="2 3">Ai</strain>
    </source>
</reference>
<dbReference type="InterPro" id="IPR003497">
    <property type="entry name" value="BRO_N_domain"/>
</dbReference>
<name>A0A6V8I4X5_9PROT</name>